<dbReference type="PANTHER" id="PTHR21443:SF0">
    <property type="entry name" value="CONSERVED OLIGOMERIC GOLGI COMPLEX SUBUNIT 7"/>
    <property type="match status" value="1"/>
</dbReference>
<evidence type="ECO:0000313" key="10">
    <source>
        <dbReference type="Proteomes" id="UP000011083"/>
    </source>
</evidence>
<dbReference type="VEuPathDB" id="AmoebaDB:ACA1_397180"/>
<dbReference type="KEGG" id="acan:ACA1_397180"/>
<keyword evidence="4" id="KW-0813">Transport</keyword>
<dbReference type="RefSeq" id="XP_004351649.1">
    <property type="nucleotide sequence ID" value="XM_004351597.1"/>
</dbReference>
<dbReference type="PANTHER" id="PTHR21443">
    <property type="entry name" value="CONSERVED OLIGOMERIC GOLGI COMPLEX COMPONENT 7"/>
    <property type="match status" value="1"/>
</dbReference>
<evidence type="ECO:0000256" key="7">
    <source>
        <dbReference type="ARBA" id="ARBA00023136"/>
    </source>
</evidence>
<dbReference type="GO" id="GO:0006890">
    <property type="term" value="P:retrograde vesicle-mediated transport, Golgi to endoplasmic reticulum"/>
    <property type="evidence" value="ECO:0007669"/>
    <property type="project" value="TreeGrafter"/>
</dbReference>
<evidence type="ECO:0000256" key="6">
    <source>
        <dbReference type="ARBA" id="ARBA00023034"/>
    </source>
</evidence>
<gene>
    <name evidence="9" type="ORF">ACA1_397180</name>
</gene>
<keyword evidence="5" id="KW-0653">Protein transport</keyword>
<proteinExistence type="inferred from homology"/>
<evidence type="ECO:0000256" key="2">
    <source>
        <dbReference type="ARBA" id="ARBA00005831"/>
    </source>
</evidence>
<dbReference type="GO" id="GO:0006886">
    <property type="term" value="P:intracellular protein transport"/>
    <property type="evidence" value="ECO:0007669"/>
    <property type="project" value="InterPro"/>
</dbReference>
<evidence type="ECO:0000256" key="4">
    <source>
        <dbReference type="ARBA" id="ARBA00022448"/>
    </source>
</evidence>
<keyword evidence="6" id="KW-0333">Golgi apparatus</keyword>
<keyword evidence="10" id="KW-1185">Reference proteome</keyword>
<dbReference type="Proteomes" id="UP000011083">
    <property type="component" value="Unassembled WGS sequence"/>
</dbReference>
<dbReference type="EMBL" id="KB007869">
    <property type="protein sequence ID" value="ELR22872.1"/>
    <property type="molecule type" value="Genomic_DNA"/>
</dbReference>
<keyword evidence="7" id="KW-0472">Membrane</keyword>
<evidence type="ECO:0000256" key="8">
    <source>
        <dbReference type="ARBA" id="ARBA00031345"/>
    </source>
</evidence>
<evidence type="ECO:0000256" key="5">
    <source>
        <dbReference type="ARBA" id="ARBA00022927"/>
    </source>
</evidence>
<dbReference type="OrthoDB" id="245173at2759"/>
<dbReference type="OMA" id="LKYYHNC"/>
<dbReference type="STRING" id="1257118.L8HCA6"/>
<dbReference type="GO" id="GO:0000139">
    <property type="term" value="C:Golgi membrane"/>
    <property type="evidence" value="ECO:0007669"/>
    <property type="project" value="UniProtKB-SubCell"/>
</dbReference>
<name>L8HCA6_ACACF</name>
<evidence type="ECO:0000256" key="3">
    <source>
        <dbReference type="ARBA" id="ARBA00020984"/>
    </source>
</evidence>
<protein>
    <recommendedName>
        <fullName evidence="3">Conserved oligomeric Golgi complex subunit 7</fullName>
    </recommendedName>
    <alternativeName>
        <fullName evidence="8">Component of oligomeric Golgi complex 7</fullName>
    </alternativeName>
</protein>
<reference evidence="9 10" key="1">
    <citation type="journal article" date="2013" name="Genome Biol.">
        <title>Genome of Acanthamoeba castellanii highlights extensive lateral gene transfer and early evolution of tyrosine kinase signaling.</title>
        <authorList>
            <person name="Clarke M."/>
            <person name="Lohan A.J."/>
            <person name="Liu B."/>
            <person name="Lagkouvardos I."/>
            <person name="Roy S."/>
            <person name="Zafar N."/>
            <person name="Bertelli C."/>
            <person name="Schilde C."/>
            <person name="Kianianmomeni A."/>
            <person name="Burglin T.R."/>
            <person name="Frech C."/>
            <person name="Turcotte B."/>
            <person name="Kopec K.O."/>
            <person name="Synnott J.M."/>
            <person name="Choo C."/>
            <person name="Paponov I."/>
            <person name="Finkler A."/>
            <person name="Soon Heng Tan C."/>
            <person name="Hutchins A.P."/>
            <person name="Weinmeier T."/>
            <person name="Rattei T."/>
            <person name="Chu J.S."/>
            <person name="Gimenez G."/>
            <person name="Irimia M."/>
            <person name="Rigden D.J."/>
            <person name="Fitzpatrick D.A."/>
            <person name="Lorenzo-Morales J."/>
            <person name="Bateman A."/>
            <person name="Chiu C.H."/>
            <person name="Tang P."/>
            <person name="Hegemann P."/>
            <person name="Fromm H."/>
            <person name="Raoult D."/>
            <person name="Greub G."/>
            <person name="Miranda-Saavedra D."/>
            <person name="Chen N."/>
            <person name="Nash P."/>
            <person name="Ginger M.L."/>
            <person name="Horn M."/>
            <person name="Schaap P."/>
            <person name="Caler L."/>
            <person name="Loftus B."/>
        </authorList>
    </citation>
    <scope>NUCLEOTIDE SEQUENCE [LARGE SCALE GENOMIC DNA]</scope>
    <source>
        <strain evidence="9 10">Neff</strain>
    </source>
</reference>
<comment type="similarity">
    <text evidence="2">Belongs to the COG7 family.</text>
</comment>
<evidence type="ECO:0000313" key="9">
    <source>
        <dbReference type="EMBL" id="ELR22872.1"/>
    </source>
</evidence>
<dbReference type="InterPro" id="IPR019335">
    <property type="entry name" value="COG7"/>
</dbReference>
<evidence type="ECO:0000256" key="1">
    <source>
        <dbReference type="ARBA" id="ARBA00004395"/>
    </source>
</evidence>
<organism evidence="9 10">
    <name type="scientific">Acanthamoeba castellanii (strain ATCC 30010 / Neff)</name>
    <dbReference type="NCBI Taxonomy" id="1257118"/>
    <lineage>
        <taxon>Eukaryota</taxon>
        <taxon>Amoebozoa</taxon>
        <taxon>Discosea</taxon>
        <taxon>Longamoebia</taxon>
        <taxon>Centramoebida</taxon>
        <taxon>Acanthamoebidae</taxon>
        <taxon>Acanthamoeba</taxon>
    </lineage>
</organism>
<comment type="subcellular location">
    <subcellularLocation>
        <location evidence="1">Golgi apparatus membrane</location>
        <topology evidence="1">Peripheral membrane protein</topology>
    </subcellularLocation>
</comment>
<sequence>MPPPRAKEWTYVSTLVLKLQLLSSELNHSLREFSAKSLRNIPKSIRSIESVRKEASALQTQITSFAETLEKIEGNADNSLEVLAALDTVKMSMEKCSSILVEAEKLKRLSEDVDNVFRTNDFRRIADHILGMKQSLDILKEIPQFQDNQRQLMLYQDRLEGMTRPHLLAAFNKHETEATLNFVDVFQKIDRKKQLQQHYYRCRLVPLEQQWHTFKRPEAGRSSSSFVDWLPSFYDSVLATLNHEKTWVAQVFPTDPHVLPSLAAYVLSTLTESVLLNQLIAAYTVTSNFSLTVLASLGLQDATSSVAVEAAQAVVRAIFCPYFPYQKDYANLEATNLTQELVTLKPACAGFAETLRLVDNSASKLFLVAEAAIDRCVQFTKGSEAEGLLRVLSEFLVKYVQHLFDVLQHLRIAAHLDIGPDTAGGQPAAGRHARQASRGAQMHQEHDWSYFQGALQLLQIASTLADSMSGFDRQLRSILASLRGGLFGTQFQVQKDATYQAIPCIHLREEPEKARRLWGFFQSLEDVGVKLLPVPSQQLTSLNASCQSFVYDTMFQSIKEQLAQFPTLPQDETKVANVEVPTFSKQPLSYITHIGEHLFDLPQQLEPFAATHPSLSLAPGGGIAESAEDENDSEGPGYLCTILSALRVTPAKSLAAIQHLLEAPVSELTSDTGPSDEEVSGGVATYRAQIAKIRGASSA</sequence>
<dbReference type="GO" id="GO:0017119">
    <property type="term" value="C:Golgi transport complex"/>
    <property type="evidence" value="ECO:0007669"/>
    <property type="project" value="InterPro"/>
</dbReference>
<dbReference type="GeneID" id="14923835"/>
<accession>L8HCA6</accession>
<dbReference type="GO" id="GO:0007030">
    <property type="term" value="P:Golgi organization"/>
    <property type="evidence" value="ECO:0007669"/>
    <property type="project" value="TreeGrafter"/>
</dbReference>
<dbReference type="AlphaFoldDB" id="L8HCA6"/>
<dbReference type="Pfam" id="PF10191">
    <property type="entry name" value="COG7"/>
    <property type="match status" value="1"/>
</dbReference>